<gene>
    <name evidence="2" type="ORF">DFH94DRAFT_182877</name>
</gene>
<protein>
    <recommendedName>
        <fullName evidence="4">Secreted protein</fullName>
    </recommendedName>
</protein>
<evidence type="ECO:0000313" key="3">
    <source>
        <dbReference type="Proteomes" id="UP000759537"/>
    </source>
</evidence>
<reference evidence="2" key="1">
    <citation type="submission" date="2019-10" db="EMBL/GenBank/DDBJ databases">
        <authorList>
            <consortium name="DOE Joint Genome Institute"/>
            <person name="Kuo A."/>
            <person name="Miyauchi S."/>
            <person name="Kiss E."/>
            <person name="Drula E."/>
            <person name="Kohler A."/>
            <person name="Sanchez-Garcia M."/>
            <person name="Andreopoulos B."/>
            <person name="Barry K.W."/>
            <person name="Bonito G."/>
            <person name="Buee M."/>
            <person name="Carver A."/>
            <person name="Chen C."/>
            <person name="Cichocki N."/>
            <person name="Clum A."/>
            <person name="Culley D."/>
            <person name="Crous P.W."/>
            <person name="Fauchery L."/>
            <person name="Girlanda M."/>
            <person name="Hayes R."/>
            <person name="Keri Z."/>
            <person name="LaButti K."/>
            <person name="Lipzen A."/>
            <person name="Lombard V."/>
            <person name="Magnuson J."/>
            <person name="Maillard F."/>
            <person name="Morin E."/>
            <person name="Murat C."/>
            <person name="Nolan M."/>
            <person name="Ohm R."/>
            <person name="Pangilinan J."/>
            <person name="Pereira M."/>
            <person name="Perotto S."/>
            <person name="Peter M."/>
            <person name="Riley R."/>
            <person name="Sitrit Y."/>
            <person name="Stielow B."/>
            <person name="Szollosi G."/>
            <person name="Zifcakova L."/>
            <person name="Stursova M."/>
            <person name="Spatafora J.W."/>
            <person name="Tedersoo L."/>
            <person name="Vaario L.-M."/>
            <person name="Yamada A."/>
            <person name="Yan M."/>
            <person name="Wang P."/>
            <person name="Xu J."/>
            <person name="Bruns T."/>
            <person name="Baldrian P."/>
            <person name="Vilgalys R."/>
            <person name="Henrissat B."/>
            <person name="Grigoriev I.V."/>
            <person name="Hibbett D."/>
            <person name="Nagy L.G."/>
            <person name="Martin F.M."/>
        </authorList>
    </citation>
    <scope>NUCLEOTIDE SEQUENCE</scope>
    <source>
        <strain evidence="2">Prilba</strain>
    </source>
</reference>
<dbReference type="Proteomes" id="UP000759537">
    <property type="component" value="Unassembled WGS sequence"/>
</dbReference>
<evidence type="ECO:0008006" key="4">
    <source>
        <dbReference type="Google" id="ProtNLM"/>
    </source>
</evidence>
<dbReference type="AlphaFoldDB" id="A0A9P5N4W4"/>
<sequence>MNHVVVKVLLLSARLSSLPNSIMLCHTYTHPSFSALVRHRTDPLLFTLVCWHDFNQFGAALSQPVDITVKSRLRHRLPRSKSLEISWSFDPPAFSNSKPFGAAMS</sequence>
<keyword evidence="3" id="KW-1185">Reference proteome</keyword>
<reference evidence="2" key="2">
    <citation type="journal article" date="2020" name="Nat. Commun.">
        <title>Large-scale genome sequencing of mycorrhizal fungi provides insights into the early evolution of symbiotic traits.</title>
        <authorList>
            <person name="Miyauchi S."/>
            <person name="Kiss E."/>
            <person name="Kuo A."/>
            <person name="Drula E."/>
            <person name="Kohler A."/>
            <person name="Sanchez-Garcia M."/>
            <person name="Morin E."/>
            <person name="Andreopoulos B."/>
            <person name="Barry K.W."/>
            <person name="Bonito G."/>
            <person name="Buee M."/>
            <person name="Carver A."/>
            <person name="Chen C."/>
            <person name="Cichocki N."/>
            <person name="Clum A."/>
            <person name="Culley D."/>
            <person name="Crous P.W."/>
            <person name="Fauchery L."/>
            <person name="Girlanda M."/>
            <person name="Hayes R.D."/>
            <person name="Keri Z."/>
            <person name="LaButti K."/>
            <person name="Lipzen A."/>
            <person name="Lombard V."/>
            <person name="Magnuson J."/>
            <person name="Maillard F."/>
            <person name="Murat C."/>
            <person name="Nolan M."/>
            <person name="Ohm R.A."/>
            <person name="Pangilinan J."/>
            <person name="Pereira M.F."/>
            <person name="Perotto S."/>
            <person name="Peter M."/>
            <person name="Pfister S."/>
            <person name="Riley R."/>
            <person name="Sitrit Y."/>
            <person name="Stielow J.B."/>
            <person name="Szollosi G."/>
            <person name="Zifcakova L."/>
            <person name="Stursova M."/>
            <person name="Spatafora J.W."/>
            <person name="Tedersoo L."/>
            <person name="Vaario L.M."/>
            <person name="Yamada A."/>
            <person name="Yan M."/>
            <person name="Wang P."/>
            <person name="Xu J."/>
            <person name="Bruns T."/>
            <person name="Baldrian P."/>
            <person name="Vilgalys R."/>
            <person name="Dunand C."/>
            <person name="Henrissat B."/>
            <person name="Grigoriev I.V."/>
            <person name="Hibbett D."/>
            <person name="Nagy L.G."/>
            <person name="Martin F.M."/>
        </authorList>
    </citation>
    <scope>NUCLEOTIDE SEQUENCE</scope>
    <source>
        <strain evidence="2">Prilba</strain>
    </source>
</reference>
<proteinExistence type="predicted"/>
<accession>A0A9P5N4W4</accession>
<dbReference type="EMBL" id="WHVB01000002">
    <property type="protein sequence ID" value="KAF8486383.1"/>
    <property type="molecule type" value="Genomic_DNA"/>
</dbReference>
<feature type="chain" id="PRO_5040208693" description="Secreted protein" evidence="1">
    <location>
        <begin position="18"/>
        <end position="105"/>
    </location>
</feature>
<feature type="signal peptide" evidence="1">
    <location>
        <begin position="1"/>
        <end position="17"/>
    </location>
</feature>
<name>A0A9P5N4W4_9AGAM</name>
<keyword evidence="1" id="KW-0732">Signal</keyword>
<comment type="caution">
    <text evidence="2">The sequence shown here is derived from an EMBL/GenBank/DDBJ whole genome shotgun (WGS) entry which is preliminary data.</text>
</comment>
<evidence type="ECO:0000313" key="2">
    <source>
        <dbReference type="EMBL" id="KAF8486383.1"/>
    </source>
</evidence>
<evidence type="ECO:0000256" key="1">
    <source>
        <dbReference type="SAM" id="SignalP"/>
    </source>
</evidence>
<organism evidence="2 3">
    <name type="scientific">Russula ochroleuca</name>
    <dbReference type="NCBI Taxonomy" id="152965"/>
    <lineage>
        <taxon>Eukaryota</taxon>
        <taxon>Fungi</taxon>
        <taxon>Dikarya</taxon>
        <taxon>Basidiomycota</taxon>
        <taxon>Agaricomycotina</taxon>
        <taxon>Agaricomycetes</taxon>
        <taxon>Russulales</taxon>
        <taxon>Russulaceae</taxon>
        <taxon>Russula</taxon>
    </lineage>
</organism>